<dbReference type="InterPro" id="IPR015422">
    <property type="entry name" value="PyrdxlP-dep_Trfase_small"/>
</dbReference>
<keyword evidence="3 7" id="KW-0032">Aminotransferase</keyword>
<dbReference type="InterPro" id="IPR015421">
    <property type="entry name" value="PyrdxlP-dep_Trfase_major"/>
</dbReference>
<dbReference type="CDD" id="cd00609">
    <property type="entry name" value="AAT_like"/>
    <property type="match status" value="1"/>
</dbReference>
<dbReference type="AlphaFoldDB" id="A0A1R0H5E9"/>
<evidence type="ECO:0000256" key="4">
    <source>
        <dbReference type="ARBA" id="ARBA00022679"/>
    </source>
</evidence>
<evidence type="ECO:0000313" key="7">
    <source>
        <dbReference type="EMBL" id="OLY84405.1"/>
    </source>
</evidence>
<dbReference type="Gene3D" id="3.40.640.10">
    <property type="entry name" value="Type I PLP-dependent aspartate aminotransferase-like (Major domain)"/>
    <property type="match status" value="1"/>
</dbReference>
<dbReference type="EMBL" id="LSSL01000508">
    <property type="protein sequence ID" value="OLY84405.1"/>
    <property type="molecule type" value="Genomic_DNA"/>
</dbReference>
<evidence type="ECO:0000256" key="1">
    <source>
        <dbReference type="ARBA" id="ARBA00001933"/>
    </source>
</evidence>
<dbReference type="SUPFAM" id="SSF53383">
    <property type="entry name" value="PLP-dependent transferases"/>
    <property type="match status" value="1"/>
</dbReference>
<dbReference type="FunFam" id="3.40.640.10:FF:000024">
    <property type="entry name" value="Kynurenine--oxoglutarate transaminase 3"/>
    <property type="match status" value="1"/>
</dbReference>
<dbReference type="Proteomes" id="UP000187455">
    <property type="component" value="Unassembled WGS sequence"/>
</dbReference>
<evidence type="ECO:0000256" key="5">
    <source>
        <dbReference type="ARBA" id="ARBA00022898"/>
    </source>
</evidence>
<feature type="domain" description="Aminotransferase class I/classII large" evidence="6">
    <location>
        <begin position="44"/>
        <end position="347"/>
    </location>
</feature>
<dbReference type="STRING" id="133383.A0A1R0H5E9"/>
<name>A0A1R0H5E9_9FUNG</name>
<accession>A0A1R0H5E9</accession>
<dbReference type="Pfam" id="PF00155">
    <property type="entry name" value="Aminotran_1_2"/>
    <property type="match status" value="1"/>
</dbReference>
<dbReference type="InterPro" id="IPR015424">
    <property type="entry name" value="PyrdxlP-dep_Trfase"/>
</dbReference>
<evidence type="ECO:0000313" key="8">
    <source>
        <dbReference type="Proteomes" id="UP000187455"/>
    </source>
</evidence>
<dbReference type="GO" id="GO:0005739">
    <property type="term" value="C:mitochondrion"/>
    <property type="evidence" value="ECO:0007669"/>
    <property type="project" value="TreeGrafter"/>
</dbReference>
<evidence type="ECO:0000256" key="2">
    <source>
        <dbReference type="ARBA" id="ARBA00007441"/>
    </source>
</evidence>
<comment type="cofactor">
    <cofactor evidence="1">
        <name>pyridoxal 5'-phosphate</name>
        <dbReference type="ChEBI" id="CHEBI:597326"/>
    </cofactor>
</comment>
<comment type="similarity">
    <text evidence="2">Belongs to the class-I pyridoxal-phosphate-dependent aminotransferase family.</text>
</comment>
<comment type="caution">
    <text evidence="7">The sequence shown here is derived from an EMBL/GenBank/DDBJ whole genome shotgun (WGS) entry which is preliminary data.</text>
</comment>
<proteinExistence type="inferred from homology"/>
<keyword evidence="8" id="KW-1185">Reference proteome</keyword>
<protein>
    <submittedName>
        <fullName evidence="7">Putative aminotransferase</fullName>
    </submittedName>
</protein>
<evidence type="ECO:0000256" key="3">
    <source>
        <dbReference type="ARBA" id="ARBA00022576"/>
    </source>
</evidence>
<dbReference type="PANTHER" id="PTHR43807:SF20">
    <property type="entry name" value="FI04487P"/>
    <property type="match status" value="1"/>
</dbReference>
<gene>
    <name evidence="7" type="ORF">AYI68_g1432</name>
</gene>
<dbReference type="OrthoDB" id="2414662at2759"/>
<dbReference type="InterPro" id="IPR004839">
    <property type="entry name" value="Aminotransferase_I/II_large"/>
</dbReference>
<dbReference type="InterPro" id="IPR051326">
    <property type="entry name" value="Kynurenine-oxoglutarate_AT"/>
</dbReference>
<organism evidence="7 8">
    <name type="scientific">Smittium mucronatum</name>
    <dbReference type="NCBI Taxonomy" id="133383"/>
    <lineage>
        <taxon>Eukaryota</taxon>
        <taxon>Fungi</taxon>
        <taxon>Fungi incertae sedis</taxon>
        <taxon>Zoopagomycota</taxon>
        <taxon>Kickxellomycotina</taxon>
        <taxon>Harpellomycetes</taxon>
        <taxon>Harpellales</taxon>
        <taxon>Legeriomycetaceae</taxon>
        <taxon>Smittium</taxon>
    </lineage>
</organism>
<evidence type="ECO:0000259" key="6">
    <source>
        <dbReference type="Pfam" id="PF00155"/>
    </source>
</evidence>
<reference evidence="7 8" key="1">
    <citation type="journal article" date="2016" name="Mol. Biol. Evol.">
        <title>Genome-Wide Survey of Gut Fungi (Harpellales) Reveals the First Horizontally Transferred Ubiquitin Gene from a Mosquito Host.</title>
        <authorList>
            <person name="Wang Y."/>
            <person name="White M.M."/>
            <person name="Kvist S."/>
            <person name="Moncalvo J.M."/>
        </authorList>
    </citation>
    <scope>NUCLEOTIDE SEQUENCE [LARGE SCALE GENOMIC DNA]</scope>
    <source>
        <strain evidence="7 8">ALG-7-W6</strain>
    </source>
</reference>
<keyword evidence="5" id="KW-0663">Pyridoxal phosphate</keyword>
<dbReference type="Gene3D" id="3.90.1150.10">
    <property type="entry name" value="Aspartate Aminotransferase, domain 1"/>
    <property type="match status" value="1"/>
</dbReference>
<dbReference type="GO" id="GO:0030170">
    <property type="term" value="F:pyridoxal phosphate binding"/>
    <property type="evidence" value="ECO:0007669"/>
    <property type="project" value="InterPro"/>
</dbReference>
<sequence length="425" mass="47593">MTAKDHQKSVSKNTSLSVIEPSETYKKAKLDVWTMFNIASAKSKAVNLGQGFMNFPVEDFIKKAGADSIVLDSTAQYPSPKGSQRLLKALSKRYSEALGREIDPNTEIMVAAGANEDGRNETVVMEPAFDQYTPNVAIANGKTVYVPMRVDPSLSPETKVISSNDWKIDMAELEAAITPKTKVLILNTPHNPTGKVFSLEELVQIADLAKKYNLLVVSDEVYENLYYDDTEHISIASIDGMFERTLVIGSMGKMFCVTGWRIGWIIGPERLVSPCLAAHKRIVFVASSPLQEACAISFEQANENGYFERQRKEYIERRKKLMDAFDSVGLPYSIPHGSYFLLVNANKVKIPDSFEIPDYVAERGKGFILSYFFTVEIGIGCIPPAEFYSEANVSLADDYVRFAFCKTDDIFEETARRLKKITNYY</sequence>
<keyword evidence="4 7" id="KW-0808">Transferase</keyword>
<dbReference type="PANTHER" id="PTHR43807">
    <property type="entry name" value="FI04487P"/>
    <property type="match status" value="1"/>
</dbReference>
<dbReference type="GO" id="GO:0016212">
    <property type="term" value="F:kynurenine-oxoglutarate transaminase activity"/>
    <property type="evidence" value="ECO:0007669"/>
    <property type="project" value="TreeGrafter"/>
</dbReference>